<organism evidence="1 2">
    <name type="scientific">Bradyrhizobium zhanjiangense</name>
    <dbReference type="NCBI Taxonomy" id="1325107"/>
    <lineage>
        <taxon>Bacteria</taxon>
        <taxon>Pseudomonadati</taxon>
        <taxon>Pseudomonadota</taxon>
        <taxon>Alphaproteobacteria</taxon>
        <taxon>Hyphomicrobiales</taxon>
        <taxon>Nitrobacteraceae</taxon>
        <taxon>Bradyrhizobium</taxon>
    </lineage>
</organism>
<name>A0A4Q0QZ65_9BRAD</name>
<comment type="caution">
    <text evidence="1">The sequence shown here is derived from an EMBL/GenBank/DDBJ whole genome shotgun (WGS) entry which is preliminary data.</text>
</comment>
<dbReference type="AlphaFoldDB" id="A0A4Q0QZ65"/>
<proteinExistence type="predicted"/>
<dbReference type="EMBL" id="RKMK01000001">
    <property type="protein sequence ID" value="RXH02924.1"/>
    <property type="molecule type" value="Genomic_DNA"/>
</dbReference>
<accession>A0A4Q0QZ65</accession>
<evidence type="ECO:0000313" key="2">
    <source>
        <dbReference type="Proteomes" id="UP000290174"/>
    </source>
</evidence>
<sequence length="60" mass="6486">MAPGKCCPYGLAKTIIRRHRLWTVSLLDTKGIVFARAPNPSETVGKQASGAVTCVLDETR</sequence>
<gene>
    <name evidence="1" type="ORF">EAS61_00040</name>
</gene>
<dbReference type="Proteomes" id="UP000290174">
    <property type="component" value="Unassembled WGS sequence"/>
</dbReference>
<reference evidence="1 2" key="1">
    <citation type="submission" date="2018-11" db="EMBL/GenBank/DDBJ databases">
        <title>Bradyrhizobium sp. nov., isolated from effective nodules of peanut in China.</title>
        <authorList>
            <person name="Li Y."/>
        </authorList>
    </citation>
    <scope>NUCLEOTIDE SEQUENCE [LARGE SCALE GENOMIC DNA]</scope>
    <source>
        <strain evidence="1 2">CCBAU 51770</strain>
    </source>
</reference>
<evidence type="ECO:0000313" key="1">
    <source>
        <dbReference type="EMBL" id="RXH02924.1"/>
    </source>
</evidence>
<protein>
    <submittedName>
        <fullName evidence="1">Uncharacterized protein</fullName>
    </submittedName>
</protein>